<dbReference type="EMBL" id="JAACFV010000012">
    <property type="protein sequence ID" value="KAF7512458.1"/>
    <property type="molecule type" value="Genomic_DNA"/>
</dbReference>
<keyword evidence="2" id="KW-1185">Reference proteome</keyword>
<proteinExistence type="predicted"/>
<reference evidence="1" key="1">
    <citation type="submission" date="2020-02" db="EMBL/GenBank/DDBJ databases">
        <authorList>
            <person name="Palmer J.M."/>
        </authorList>
    </citation>
    <scope>NUCLEOTIDE SEQUENCE</scope>
    <source>
        <strain evidence="1">EPUS1.4</strain>
        <tissue evidence="1">Thallus</tissue>
    </source>
</reference>
<accession>A0A8H7E8T3</accession>
<protein>
    <submittedName>
        <fullName evidence="1">Uncharacterized protein</fullName>
    </submittedName>
</protein>
<dbReference type="Proteomes" id="UP000606974">
    <property type="component" value="Unassembled WGS sequence"/>
</dbReference>
<organism evidence="1 2">
    <name type="scientific">Endocarpon pusillum</name>
    <dbReference type="NCBI Taxonomy" id="364733"/>
    <lineage>
        <taxon>Eukaryota</taxon>
        <taxon>Fungi</taxon>
        <taxon>Dikarya</taxon>
        <taxon>Ascomycota</taxon>
        <taxon>Pezizomycotina</taxon>
        <taxon>Eurotiomycetes</taxon>
        <taxon>Chaetothyriomycetidae</taxon>
        <taxon>Verrucariales</taxon>
        <taxon>Verrucariaceae</taxon>
        <taxon>Endocarpon</taxon>
    </lineage>
</organism>
<gene>
    <name evidence="1" type="ORF">GJ744_001393</name>
</gene>
<name>A0A8H7E8T3_9EURO</name>
<dbReference type="AlphaFoldDB" id="A0A8H7E8T3"/>
<evidence type="ECO:0000313" key="1">
    <source>
        <dbReference type="EMBL" id="KAF7512458.1"/>
    </source>
</evidence>
<evidence type="ECO:0000313" key="2">
    <source>
        <dbReference type="Proteomes" id="UP000606974"/>
    </source>
</evidence>
<sequence>MISILHSQSPSLYFLKCLQKSVADSFRARSFLSTHTVSSLHPSKKNKTLSFQNGRIQHPVRDQQDLNKLAEVKNAMRNIEPQVTTASAGETVTLKAKLGVSNDGRKALWAGINYTDKWFTLRNAKVNESGEIEYTFATQTGKKTPEGNIVRLEINWSTSEGMVHGNNNTFWYKYV</sequence>
<comment type="caution">
    <text evidence="1">The sequence shown here is derived from an EMBL/GenBank/DDBJ whole genome shotgun (WGS) entry which is preliminary data.</text>
</comment>